<evidence type="ECO:0000313" key="3">
    <source>
        <dbReference type="EMBL" id="MDQ7905560.1"/>
    </source>
</evidence>
<gene>
    <name evidence="3" type="ORF">RB614_13630</name>
</gene>
<dbReference type="Pfam" id="PF00857">
    <property type="entry name" value="Isochorismatase"/>
    <property type="match status" value="1"/>
</dbReference>
<name>A0ABU0ZEU0_9ACTN</name>
<feature type="domain" description="Isochorismatase-like" evidence="2">
    <location>
        <begin position="6"/>
        <end position="191"/>
    </location>
</feature>
<evidence type="ECO:0000259" key="2">
    <source>
        <dbReference type="Pfam" id="PF00857"/>
    </source>
</evidence>
<proteinExistence type="predicted"/>
<evidence type="ECO:0000256" key="1">
    <source>
        <dbReference type="ARBA" id="ARBA00022801"/>
    </source>
</evidence>
<dbReference type="SUPFAM" id="SSF52499">
    <property type="entry name" value="Isochorismatase-like hydrolases"/>
    <property type="match status" value="1"/>
</dbReference>
<comment type="caution">
    <text evidence="3">The sequence shown here is derived from an EMBL/GenBank/DDBJ whole genome shotgun (WGS) entry which is preliminary data.</text>
</comment>
<dbReference type="PANTHER" id="PTHR43540">
    <property type="entry name" value="PEROXYUREIDOACRYLATE/UREIDOACRYLATE AMIDOHYDROLASE-RELATED"/>
    <property type="match status" value="1"/>
</dbReference>
<dbReference type="PANTHER" id="PTHR43540:SF1">
    <property type="entry name" value="ISOCHORISMATASE HYDROLASE"/>
    <property type="match status" value="1"/>
</dbReference>
<evidence type="ECO:0000313" key="4">
    <source>
        <dbReference type="Proteomes" id="UP001230908"/>
    </source>
</evidence>
<dbReference type="InterPro" id="IPR000868">
    <property type="entry name" value="Isochorismatase-like_dom"/>
</dbReference>
<reference evidence="3 4" key="1">
    <citation type="submission" date="2023-08" db="EMBL/GenBank/DDBJ databases">
        <title>Phytohabitans sansha sp. nov., isolated from marine sediment.</title>
        <authorList>
            <person name="Zhao Y."/>
            <person name="Yi K."/>
        </authorList>
    </citation>
    <scope>NUCLEOTIDE SEQUENCE [LARGE SCALE GENOMIC DNA]</scope>
    <source>
        <strain evidence="3 4">ZYX-F-186</strain>
    </source>
</reference>
<protein>
    <submittedName>
        <fullName evidence="3">Cysteine hydrolase</fullName>
    </submittedName>
</protein>
<dbReference type="CDD" id="cd00431">
    <property type="entry name" value="cysteine_hydrolases"/>
    <property type="match status" value="1"/>
</dbReference>
<dbReference type="InterPro" id="IPR050272">
    <property type="entry name" value="Isochorismatase-like_hydrls"/>
</dbReference>
<sequence>MNSTRTALLMLDYQVALCDGGPHGRMPQLAEQVAQRGVLETAARVLAAARAARWPVFHVRLAFEPSYALRTNRLPRFEPYETQRAMLADSPEARIVDAVAPLDTEPVVDKGCVDPFVGTPLLPALAAAGVGHVVLGGVATNLVVESTARHASDAGLRVTVVEDMCASFRPDFHAFSVQHMLPLFSTVTTAAAVIPTFEIEEVAR</sequence>
<keyword evidence="4" id="KW-1185">Reference proteome</keyword>
<dbReference type="Gene3D" id="3.40.50.850">
    <property type="entry name" value="Isochorismatase-like"/>
    <property type="match status" value="1"/>
</dbReference>
<accession>A0ABU0ZEU0</accession>
<dbReference type="Proteomes" id="UP001230908">
    <property type="component" value="Unassembled WGS sequence"/>
</dbReference>
<keyword evidence="1 3" id="KW-0378">Hydrolase</keyword>
<dbReference type="EMBL" id="JAVHUY010000011">
    <property type="protein sequence ID" value="MDQ7905560.1"/>
    <property type="molecule type" value="Genomic_DNA"/>
</dbReference>
<dbReference type="InterPro" id="IPR036380">
    <property type="entry name" value="Isochorismatase-like_sf"/>
</dbReference>
<organism evidence="3 4">
    <name type="scientific">Phytohabitans maris</name>
    <dbReference type="NCBI Taxonomy" id="3071409"/>
    <lineage>
        <taxon>Bacteria</taxon>
        <taxon>Bacillati</taxon>
        <taxon>Actinomycetota</taxon>
        <taxon>Actinomycetes</taxon>
        <taxon>Micromonosporales</taxon>
        <taxon>Micromonosporaceae</taxon>
    </lineage>
</organism>
<dbReference type="GO" id="GO:0016787">
    <property type="term" value="F:hydrolase activity"/>
    <property type="evidence" value="ECO:0007669"/>
    <property type="project" value="UniProtKB-KW"/>
</dbReference>
<dbReference type="RefSeq" id="WP_308712833.1">
    <property type="nucleotide sequence ID" value="NZ_JAVHUY010000011.1"/>
</dbReference>